<comment type="caution">
    <text evidence="7">The sequence shown here is derived from an EMBL/GenBank/DDBJ whole genome shotgun (WGS) entry which is preliminary data.</text>
</comment>
<evidence type="ECO:0000256" key="6">
    <source>
        <dbReference type="SAM" id="Phobius"/>
    </source>
</evidence>
<proteinExistence type="predicted"/>
<name>A0A4Y9AD96_9BACI</name>
<gene>
    <name evidence="7" type="ORF">E4U82_08140</name>
</gene>
<feature type="transmembrane region" description="Helical" evidence="6">
    <location>
        <begin position="247"/>
        <end position="265"/>
    </location>
</feature>
<feature type="transmembrane region" description="Helical" evidence="6">
    <location>
        <begin position="20"/>
        <end position="38"/>
    </location>
</feature>
<keyword evidence="2" id="KW-1003">Cell membrane</keyword>
<reference evidence="7 8" key="1">
    <citation type="submission" date="2019-03" db="EMBL/GenBank/DDBJ databases">
        <title>Genome sequence of Lentibacillus salicampi ATCC BAA-719.</title>
        <authorList>
            <person name="Maclea K.S."/>
            <person name="Simoes Junior M."/>
        </authorList>
    </citation>
    <scope>NUCLEOTIDE SEQUENCE [LARGE SCALE GENOMIC DNA]</scope>
    <source>
        <strain evidence="7 8">ATCC BAA-719</strain>
    </source>
</reference>
<evidence type="ECO:0000313" key="7">
    <source>
        <dbReference type="EMBL" id="TFJ93292.1"/>
    </source>
</evidence>
<dbReference type="InterPro" id="IPR019108">
    <property type="entry name" value="Caa3_assmbl_CtaG-rel"/>
</dbReference>
<feature type="transmembrane region" description="Helical" evidence="6">
    <location>
        <begin position="50"/>
        <end position="72"/>
    </location>
</feature>
<feature type="transmembrane region" description="Helical" evidence="6">
    <location>
        <begin position="84"/>
        <end position="103"/>
    </location>
</feature>
<evidence type="ECO:0000256" key="5">
    <source>
        <dbReference type="ARBA" id="ARBA00023136"/>
    </source>
</evidence>
<feature type="transmembrane region" description="Helical" evidence="6">
    <location>
        <begin position="124"/>
        <end position="142"/>
    </location>
</feature>
<dbReference type="Proteomes" id="UP000298484">
    <property type="component" value="Unassembled WGS sequence"/>
</dbReference>
<evidence type="ECO:0000256" key="2">
    <source>
        <dbReference type="ARBA" id="ARBA00022475"/>
    </source>
</evidence>
<dbReference type="OrthoDB" id="128422at2"/>
<keyword evidence="3 6" id="KW-0812">Transmembrane</keyword>
<evidence type="ECO:0000256" key="4">
    <source>
        <dbReference type="ARBA" id="ARBA00022989"/>
    </source>
</evidence>
<protein>
    <recommendedName>
        <fullName evidence="9">Cytochrome c oxidase assembly factor CtaG</fullName>
    </recommendedName>
</protein>
<evidence type="ECO:0008006" key="9">
    <source>
        <dbReference type="Google" id="ProtNLM"/>
    </source>
</evidence>
<evidence type="ECO:0000313" key="8">
    <source>
        <dbReference type="Proteomes" id="UP000298484"/>
    </source>
</evidence>
<accession>A0A4Y9AD96</accession>
<dbReference type="AlphaFoldDB" id="A0A4Y9AD96"/>
<sequence>MRGDHLLYDVLLGGLLEWNIPFLAGFTCTAVLYVYLIKRFENIKIYHKQPLLFFLSLGLLYFIIGSPLSTITHLSFSLHMMQMSILYFMIPPLLLLGMPYRLYQQAWKIPILKRFSKFILPPKISLFIFSLLFLLYHSPVILNNVVQNTFFHNGYLLLLFILAFSMWWPITSPDPKQRFGRRRMKRYAFLSGVVLMPACLLFIVNAFIGGMNNPFASQFTAQLCAPSQASSVNLLLPAPFNTTYDQVAAGTLMLGVHKFGIMLSFRLGNKVKER</sequence>
<feature type="transmembrane region" description="Helical" evidence="6">
    <location>
        <begin position="187"/>
        <end position="208"/>
    </location>
</feature>
<comment type="subcellular location">
    <subcellularLocation>
        <location evidence="1">Cell membrane</location>
        <topology evidence="1">Multi-pass membrane protein</topology>
    </subcellularLocation>
</comment>
<keyword evidence="8" id="KW-1185">Reference proteome</keyword>
<evidence type="ECO:0000256" key="1">
    <source>
        <dbReference type="ARBA" id="ARBA00004651"/>
    </source>
</evidence>
<dbReference type="EMBL" id="SRHY01000008">
    <property type="protein sequence ID" value="TFJ93292.1"/>
    <property type="molecule type" value="Genomic_DNA"/>
</dbReference>
<keyword evidence="5 6" id="KW-0472">Membrane</keyword>
<keyword evidence="4 6" id="KW-1133">Transmembrane helix</keyword>
<feature type="transmembrane region" description="Helical" evidence="6">
    <location>
        <begin position="154"/>
        <end position="171"/>
    </location>
</feature>
<organism evidence="7 8">
    <name type="scientific">Lentibacillus salicampi</name>
    <dbReference type="NCBI Taxonomy" id="175306"/>
    <lineage>
        <taxon>Bacteria</taxon>
        <taxon>Bacillati</taxon>
        <taxon>Bacillota</taxon>
        <taxon>Bacilli</taxon>
        <taxon>Bacillales</taxon>
        <taxon>Bacillaceae</taxon>
        <taxon>Lentibacillus</taxon>
    </lineage>
</organism>
<evidence type="ECO:0000256" key="3">
    <source>
        <dbReference type="ARBA" id="ARBA00022692"/>
    </source>
</evidence>
<dbReference type="Pfam" id="PF09678">
    <property type="entry name" value="Caa3_CtaG"/>
    <property type="match status" value="1"/>
</dbReference>
<dbReference type="GO" id="GO:0005886">
    <property type="term" value="C:plasma membrane"/>
    <property type="evidence" value="ECO:0007669"/>
    <property type="project" value="UniProtKB-SubCell"/>
</dbReference>